<keyword evidence="2" id="KW-1185">Reference proteome</keyword>
<proteinExistence type="predicted"/>
<reference evidence="1" key="1">
    <citation type="submission" date="2022-06" db="EMBL/GenBank/DDBJ databases">
        <authorList>
            <consortium name="SYNGENTA / RWTH Aachen University"/>
        </authorList>
    </citation>
    <scope>NUCLEOTIDE SEQUENCE</scope>
</reference>
<dbReference type="Proteomes" id="UP001153365">
    <property type="component" value="Unassembled WGS sequence"/>
</dbReference>
<name>A0AAV0B1S4_PHAPC</name>
<accession>A0AAV0B1S4</accession>
<organism evidence="1 2">
    <name type="scientific">Phakopsora pachyrhizi</name>
    <name type="common">Asian soybean rust disease fungus</name>
    <dbReference type="NCBI Taxonomy" id="170000"/>
    <lineage>
        <taxon>Eukaryota</taxon>
        <taxon>Fungi</taxon>
        <taxon>Dikarya</taxon>
        <taxon>Basidiomycota</taxon>
        <taxon>Pucciniomycotina</taxon>
        <taxon>Pucciniomycetes</taxon>
        <taxon>Pucciniales</taxon>
        <taxon>Phakopsoraceae</taxon>
        <taxon>Phakopsora</taxon>
    </lineage>
</organism>
<dbReference type="EMBL" id="CALTRL010002388">
    <property type="protein sequence ID" value="CAH7675642.1"/>
    <property type="molecule type" value="Genomic_DNA"/>
</dbReference>
<evidence type="ECO:0000313" key="1">
    <source>
        <dbReference type="EMBL" id="CAH7675642.1"/>
    </source>
</evidence>
<dbReference type="AlphaFoldDB" id="A0AAV0B1S4"/>
<sequence>MNQETLQCLKKLHSNSGFVNAHSFEGEENNGFSSNHYQINQNHLGPMANVSILLAQSTLPLILIFRMKHMVEHIPFISVNCLGIVMSSGLSSPVAATDRIDQIPARLNSHRPSIPDSQSKVENLSQSQFRLSVLIDYLNRLLTLILSVSVDHINSSQIFSLSDSLNRLNQFGCNSNYHATYQLRNLMLGNLQIRTGCNPCHSSTPPLV</sequence>
<protein>
    <submittedName>
        <fullName evidence="1">Uncharacterized protein</fullName>
    </submittedName>
</protein>
<comment type="caution">
    <text evidence="1">The sequence shown here is derived from an EMBL/GenBank/DDBJ whole genome shotgun (WGS) entry which is preliminary data.</text>
</comment>
<gene>
    <name evidence="1" type="ORF">PPACK8108_LOCUS10676</name>
</gene>
<evidence type="ECO:0000313" key="2">
    <source>
        <dbReference type="Proteomes" id="UP001153365"/>
    </source>
</evidence>